<dbReference type="Proteomes" id="UP000559256">
    <property type="component" value="Unassembled WGS sequence"/>
</dbReference>
<dbReference type="EMBL" id="JAACJM010000068">
    <property type="protein sequence ID" value="KAF5352015.1"/>
    <property type="molecule type" value="Genomic_DNA"/>
</dbReference>
<proteinExistence type="predicted"/>
<comment type="caution">
    <text evidence="2">The sequence shown here is derived from an EMBL/GenBank/DDBJ whole genome shotgun (WGS) entry which is preliminary data.</text>
</comment>
<evidence type="ECO:0000256" key="1">
    <source>
        <dbReference type="SAM" id="MobiDB-lite"/>
    </source>
</evidence>
<sequence length="591" mass="65725">MSFTSYFLPWLNINLIHSKQSQPHPTPDPNVADSILDLLQVSSNEIISQVILNPQKADPLESIQSLLISSVWAPITYGPSADGMRDGYLLLAAALSLASEIQLDKAPEKLIALRKLQAGTTDGQTTVEDDELKEAEDLTRLWVALLNTDSLLCAGARRNPSSHGGRRRGMLAKYFEIFPLSIDVLSPDVMKCRDARLHLFGRVLEEMNLGVSASLNAPGDVDGWYKQIFDALDFLRISKRLVSPLPILVEHDQFYFRMLEIVLCCCRLIVLQQSLHAARLLFTQFAESDASRASLISPSNSHSSKTPNKHDIMYLWGGDARPLSGNILILLLDADPALLGTSPDYVFHMISFTALFLITYKLVVWNAKGPEILEAEDILLKKVMELLEKTSRVRGFRTGLTAGIEHPAKRSSMLIGGVLGLWKNKEKLAHNRRQKDRNSKDGHADMGTSARVHPSQPSQSYTEAVDVTPGTSSESPSEYQLHAHNMHTPAGQFSTHPGLAYDLQTTPSSDLYTSLSPPTPQLPQNPQSIYHPQTGLSQTNHLDMDQTLSNYTAHTENYAANGWMESALFQDPHFWNEMWNYQAPPSDDFTS</sequence>
<feature type="region of interest" description="Disordered" evidence="1">
    <location>
        <begin position="428"/>
        <end position="477"/>
    </location>
</feature>
<dbReference type="OrthoDB" id="2595934at2759"/>
<evidence type="ECO:0000313" key="3">
    <source>
        <dbReference type="Proteomes" id="UP000559256"/>
    </source>
</evidence>
<name>A0A8H5FW71_9AGAR</name>
<organism evidence="2 3">
    <name type="scientific">Tetrapyrgos nigripes</name>
    <dbReference type="NCBI Taxonomy" id="182062"/>
    <lineage>
        <taxon>Eukaryota</taxon>
        <taxon>Fungi</taxon>
        <taxon>Dikarya</taxon>
        <taxon>Basidiomycota</taxon>
        <taxon>Agaricomycotina</taxon>
        <taxon>Agaricomycetes</taxon>
        <taxon>Agaricomycetidae</taxon>
        <taxon>Agaricales</taxon>
        <taxon>Marasmiineae</taxon>
        <taxon>Marasmiaceae</taxon>
        <taxon>Tetrapyrgos</taxon>
    </lineage>
</organism>
<reference evidence="2 3" key="1">
    <citation type="journal article" date="2020" name="ISME J.">
        <title>Uncovering the hidden diversity of litter-decomposition mechanisms in mushroom-forming fungi.</title>
        <authorList>
            <person name="Floudas D."/>
            <person name="Bentzer J."/>
            <person name="Ahren D."/>
            <person name="Johansson T."/>
            <person name="Persson P."/>
            <person name="Tunlid A."/>
        </authorList>
    </citation>
    <scope>NUCLEOTIDE SEQUENCE [LARGE SCALE GENOMIC DNA]</scope>
    <source>
        <strain evidence="2 3">CBS 291.85</strain>
    </source>
</reference>
<accession>A0A8H5FW71</accession>
<gene>
    <name evidence="2" type="ORF">D9758_009425</name>
</gene>
<protein>
    <submittedName>
        <fullName evidence="2">Uncharacterized protein</fullName>
    </submittedName>
</protein>
<dbReference type="AlphaFoldDB" id="A0A8H5FW71"/>
<keyword evidence="3" id="KW-1185">Reference proteome</keyword>
<evidence type="ECO:0000313" key="2">
    <source>
        <dbReference type="EMBL" id="KAF5352015.1"/>
    </source>
</evidence>